<proteinExistence type="predicted"/>
<feature type="domain" description="CxC5 like cysteine cluster associated with KDZ" evidence="2">
    <location>
        <begin position="110"/>
        <end position="228"/>
    </location>
</feature>
<comment type="caution">
    <text evidence="4">The sequence shown here is derived from an EMBL/GenBank/DDBJ whole genome shotgun (WGS) entry which is preliminary data.</text>
</comment>
<dbReference type="InterPro" id="IPR040898">
    <property type="entry name" value="CxC6"/>
</dbReference>
<dbReference type="GeneID" id="64669924"/>
<evidence type="ECO:0000313" key="5">
    <source>
        <dbReference type="Proteomes" id="UP001195769"/>
    </source>
</evidence>
<evidence type="ECO:0008006" key="6">
    <source>
        <dbReference type="Google" id="ProtNLM"/>
    </source>
</evidence>
<evidence type="ECO:0000259" key="2">
    <source>
        <dbReference type="Pfam" id="PF18718"/>
    </source>
</evidence>
<dbReference type="Pfam" id="PF18718">
    <property type="entry name" value="CxC5"/>
    <property type="match status" value="1"/>
</dbReference>
<feature type="region of interest" description="Disordered" evidence="1">
    <location>
        <begin position="414"/>
        <end position="453"/>
    </location>
</feature>
<name>A0AAD4E0S4_9AGAM</name>
<sequence length="637" mass="72571">MTVFNHLLRHLEQEPGTISNTSLTSLFQFITLATRLKNDIILVEPSLSPTSDPPFVLSPAVTVFLSAGCSISPAEVNDAWSLLKDVIWSGGITVDVGRLWETHGTQRGLAEYLLYPPSHSCLHPDCQRRAKGMTLKKAAQTYVVLFTMTKGPCIAKSVHLYCQTCGIDYHHNYSVFKGERTYYEHQPDSVQAADHVFIEKSVIELFRTAMDFSWTSATNCAKLYNLCLSHGKQTPADFKVKFELSVEHVWDGYVITSLLEDCERRMNTLVAPHTGEQRDRFTEAMIARNRRIQLYGYEQVRRHYCNRCTSMYKDEQGVVTHKVSAVVVDGVTVGHPCCAVYNCHTPLSNNHHHFCHLHSGQNDKCVIIGCDLPIVRGRRTCSTLEHHQVEDTHELRGQSRFQLQERLARARTTIATNTSLTDDPPDEEEYEFNENTRRALPATSSSQDRPGRKKFRAVFGRRRTHNEQLIVAPCGMIIARRTFFGAEGVASVKQFIKEVYAGEDAVKPNHIFFDNNCTLAKLAMGDPFFDNIGLSVDVFHFKCKHSQTDTFCQENCNPEAFPELHSDDGKGWRFNSSVAEQTNNWFGKYHPIAREMLAHKFNFFCDELILRRNHRTEEKLGKDGHNPCIWPCQQVFE</sequence>
<dbReference type="Proteomes" id="UP001195769">
    <property type="component" value="Unassembled WGS sequence"/>
</dbReference>
<dbReference type="InterPro" id="IPR041539">
    <property type="entry name" value="CxC5"/>
</dbReference>
<organism evidence="4 5">
    <name type="scientific">Suillus fuscotomentosus</name>
    <dbReference type="NCBI Taxonomy" id="1912939"/>
    <lineage>
        <taxon>Eukaryota</taxon>
        <taxon>Fungi</taxon>
        <taxon>Dikarya</taxon>
        <taxon>Basidiomycota</taxon>
        <taxon>Agaricomycotina</taxon>
        <taxon>Agaricomycetes</taxon>
        <taxon>Agaricomycetidae</taxon>
        <taxon>Boletales</taxon>
        <taxon>Suillineae</taxon>
        <taxon>Suillaceae</taxon>
        <taxon>Suillus</taxon>
    </lineage>
</organism>
<evidence type="ECO:0000313" key="4">
    <source>
        <dbReference type="EMBL" id="KAG1896163.1"/>
    </source>
</evidence>
<feature type="domain" description="CxC6 like cysteine cluster associated with KDZ" evidence="3">
    <location>
        <begin position="327"/>
        <end position="391"/>
    </location>
</feature>
<evidence type="ECO:0000256" key="1">
    <source>
        <dbReference type="SAM" id="MobiDB-lite"/>
    </source>
</evidence>
<evidence type="ECO:0000259" key="3">
    <source>
        <dbReference type="Pfam" id="PF18721"/>
    </source>
</evidence>
<keyword evidence="5" id="KW-1185">Reference proteome</keyword>
<dbReference type="EMBL" id="JABBWK010000058">
    <property type="protein sequence ID" value="KAG1896163.1"/>
    <property type="molecule type" value="Genomic_DNA"/>
</dbReference>
<dbReference type="AlphaFoldDB" id="A0AAD4E0S4"/>
<gene>
    <name evidence="4" type="ORF">F5891DRAFT_959114</name>
</gene>
<dbReference type="Pfam" id="PF18721">
    <property type="entry name" value="CxC6"/>
    <property type="match status" value="1"/>
</dbReference>
<reference evidence="4" key="1">
    <citation type="journal article" date="2020" name="New Phytol.">
        <title>Comparative genomics reveals dynamic genome evolution in host specialist ectomycorrhizal fungi.</title>
        <authorList>
            <person name="Lofgren L.A."/>
            <person name="Nguyen N.H."/>
            <person name="Vilgalys R."/>
            <person name="Ruytinx J."/>
            <person name="Liao H.L."/>
            <person name="Branco S."/>
            <person name="Kuo A."/>
            <person name="LaButti K."/>
            <person name="Lipzen A."/>
            <person name="Andreopoulos W."/>
            <person name="Pangilinan J."/>
            <person name="Riley R."/>
            <person name="Hundley H."/>
            <person name="Na H."/>
            <person name="Barry K."/>
            <person name="Grigoriev I.V."/>
            <person name="Stajich J.E."/>
            <person name="Kennedy P.G."/>
        </authorList>
    </citation>
    <scope>NUCLEOTIDE SEQUENCE</scope>
    <source>
        <strain evidence="4">FC203</strain>
    </source>
</reference>
<protein>
    <recommendedName>
        <fullName evidence="6">CxC5 like cysteine cluster associated with KDZ domain-containing protein</fullName>
    </recommendedName>
</protein>
<dbReference type="RefSeq" id="XP_041221739.1">
    <property type="nucleotide sequence ID" value="XM_041375626.1"/>
</dbReference>
<accession>A0AAD4E0S4</accession>
<feature type="compositionally biased region" description="Acidic residues" evidence="1">
    <location>
        <begin position="423"/>
        <end position="432"/>
    </location>
</feature>